<dbReference type="Gene3D" id="1.25.40.10">
    <property type="entry name" value="Tetratricopeptide repeat domain"/>
    <property type="match status" value="1"/>
</dbReference>
<dbReference type="InterPro" id="IPR011990">
    <property type="entry name" value="TPR-like_helical_dom_sf"/>
</dbReference>
<evidence type="ECO:0000313" key="4">
    <source>
        <dbReference type="Proteomes" id="UP000076738"/>
    </source>
</evidence>
<keyword evidence="1" id="KW-0175">Coiled coil</keyword>
<evidence type="ECO:0000256" key="1">
    <source>
        <dbReference type="SAM" id="Coils"/>
    </source>
</evidence>
<sequence>MREATIVFSFRSLKRSALVGPSFARCTKHPRCAPLPRHRAVTTQAVYKRLQDEKPLSPNALPAEYALPEDWVHRIKPPTPTYLFNFAVSRVNLVKTEVNDAAFILNMANNTRDATAIRTAYRMYASAARRMARFTLDETPTPLNSFQVCMRYIGPVMDILASSGTEEDQKVLETMADDMDTLWWPAIVYHLETAPEAGVSNWYTDVDRLIRCGRREKAIELLLRLQERQKRGFPQRRGVPVPPTDLRPSWRLVLKSYCDERDFQGIQTLLQTTMRPVERPIVLSIYIETVNWLCNLEPPPPPGELEKYAPLLLEPVLNPSVGQVSTLLRVCLRLGWLDHARQQVDSLLRKHALVRLSKDRFVLQGRLQGAAWDAMIEDAILRNDLKAAWRYVEQMAEDSQIPVLKNIKALVKLEQQHNKDLAELKRSLDPASAASDAALDGQASALEEDIDATSHRKNDALRRIFRALAEDEDPVAKALAVYDTAKAQGARPTSYLTMPIIDRLCSKEELARGGLQRSMELLKELDAAYPVGGGSLDPNTQSKKNGTREGPNREACTIILEALVAKPVLKDVTTVLSIMYPRRIYARTSLINSLLENSTLHARDHAEAFEFLRYMLHKFRGQVLQLEHYRTWINAIYPASNSIIPPADLVLTILPAMQELGVGNQSNHTAGRILTLLRRYQVLGRHIWATYGSSEQGKVLLTELHRSIVTVHQAVNNCRDPNSPLHHPSVWEPEKLTSIYALLMECYTELGQPEQSLQIFDMLYEHRTLDAAAILSAMMASRRLNDSKLAISIWTKARVAAANGEMRATGVTPKFSKMLWDSAVGSLTPANLILRSSADVVSENIRHGSIFAARRRWVSNDVDTATYLLQLTDDVGGDTARKVMEEDICSYLSVVSREMVRRKKMRFFTGDEEGRPVPTSLSTGELPGEALAPPPKDEKIFPMFKRLNKLSTTYWRNKAVEASWEESPQTPMPGLSDLSGLFGSGLPGGPRPKGENSGRKQDWQPKLSTGWQIEVQQSMPPVENQWGAPPAEADPLDTESARFETEGRKVEQPETYGYEPKEAEEEEEYDDDWPPAAEGEQVTYLEAEPKEFRPPRDRPPIKKQKSAKDIMSDLEVP</sequence>
<reference evidence="3 4" key="1">
    <citation type="journal article" date="2016" name="Mol. Biol. Evol.">
        <title>Comparative Genomics of Early-Diverging Mushroom-Forming Fungi Provides Insights into the Origins of Lignocellulose Decay Capabilities.</title>
        <authorList>
            <person name="Nagy L.G."/>
            <person name="Riley R."/>
            <person name="Tritt A."/>
            <person name="Adam C."/>
            <person name="Daum C."/>
            <person name="Floudas D."/>
            <person name="Sun H."/>
            <person name="Yadav J.S."/>
            <person name="Pangilinan J."/>
            <person name="Larsson K.H."/>
            <person name="Matsuura K."/>
            <person name="Barry K."/>
            <person name="Labutti K."/>
            <person name="Kuo R."/>
            <person name="Ohm R.A."/>
            <person name="Bhattacharya S.S."/>
            <person name="Shirouzu T."/>
            <person name="Yoshinaga Y."/>
            <person name="Martin F.M."/>
            <person name="Grigoriev I.V."/>
            <person name="Hibbett D.S."/>
        </authorList>
    </citation>
    <scope>NUCLEOTIDE SEQUENCE [LARGE SCALE GENOMIC DNA]</scope>
    <source>
        <strain evidence="3 4">TUFC12733</strain>
    </source>
</reference>
<evidence type="ECO:0000313" key="3">
    <source>
        <dbReference type="EMBL" id="KZO91627.1"/>
    </source>
</evidence>
<name>A0A167HH96_CALVF</name>
<feature type="region of interest" description="Disordered" evidence="2">
    <location>
        <begin position="910"/>
        <end position="937"/>
    </location>
</feature>
<evidence type="ECO:0000256" key="2">
    <source>
        <dbReference type="SAM" id="MobiDB-lite"/>
    </source>
</evidence>
<organism evidence="3 4">
    <name type="scientific">Calocera viscosa (strain TUFC12733)</name>
    <dbReference type="NCBI Taxonomy" id="1330018"/>
    <lineage>
        <taxon>Eukaryota</taxon>
        <taxon>Fungi</taxon>
        <taxon>Dikarya</taxon>
        <taxon>Basidiomycota</taxon>
        <taxon>Agaricomycotina</taxon>
        <taxon>Dacrymycetes</taxon>
        <taxon>Dacrymycetales</taxon>
        <taxon>Dacrymycetaceae</taxon>
        <taxon>Calocera</taxon>
    </lineage>
</organism>
<feature type="compositionally biased region" description="Basic and acidic residues" evidence="2">
    <location>
        <begin position="1087"/>
        <end position="1111"/>
    </location>
</feature>
<dbReference type="AlphaFoldDB" id="A0A167HH96"/>
<proteinExistence type="predicted"/>
<feature type="coiled-coil region" evidence="1">
    <location>
        <begin position="407"/>
        <end position="463"/>
    </location>
</feature>
<accession>A0A167HH96</accession>
<feature type="region of interest" description="Disordered" evidence="2">
    <location>
        <begin position="962"/>
        <end position="1006"/>
    </location>
</feature>
<feature type="compositionally biased region" description="Basic and acidic residues" evidence="2">
    <location>
        <begin position="992"/>
        <end position="1003"/>
    </location>
</feature>
<protein>
    <submittedName>
        <fullName evidence="3">Uncharacterized protein</fullName>
    </submittedName>
</protein>
<feature type="region of interest" description="Disordered" evidence="2">
    <location>
        <begin position="1019"/>
        <end position="1117"/>
    </location>
</feature>
<dbReference type="OrthoDB" id="185373at2759"/>
<feature type="compositionally biased region" description="Basic and acidic residues" evidence="2">
    <location>
        <begin position="1039"/>
        <end position="1052"/>
    </location>
</feature>
<dbReference type="EMBL" id="KV417320">
    <property type="protein sequence ID" value="KZO91627.1"/>
    <property type="molecule type" value="Genomic_DNA"/>
</dbReference>
<feature type="region of interest" description="Disordered" evidence="2">
    <location>
        <begin position="532"/>
        <end position="551"/>
    </location>
</feature>
<feature type="compositionally biased region" description="Acidic residues" evidence="2">
    <location>
        <begin position="1062"/>
        <end position="1073"/>
    </location>
</feature>
<gene>
    <name evidence="3" type="ORF">CALVIDRAFT_541663</name>
</gene>
<dbReference type="Proteomes" id="UP000076738">
    <property type="component" value="Unassembled WGS sequence"/>
</dbReference>
<keyword evidence="4" id="KW-1185">Reference proteome</keyword>